<organism evidence="1 2">
    <name type="scientific">Protopolystoma xenopodis</name>
    <dbReference type="NCBI Taxonomy" id="117903"/>
    <lineage>
        <taxon>Eukaryota</taxon>
        <taxon>Metazoa</taxon>
        <taxon>Spiralia</taxon>
        <taxon>Lophotrochozoa</taxon>
        <taxon>Platyhelminthes</taxon>
        <taxon>Monogenea</taxon>
        <taxon>Polyopisthocotylea</taxon>
        <taxon>Polystomatidea</taxon>
        <taxon>Polystomatidae</taxon>
        <taxon>Protopolystoma</taxon>
    </lineage>
</organism>
<comment type="caution">
    <text evidence="1">The sequence shown here is derived from an EMBL/GenBank/DDBJ whole genome shotgun (WGS) entry which is preliminary data.</text>
</comment>
<dbReference type="Proteomes" id="UP000784294">
    <property type="component" value="Unassembled WGS sequence"/>
</dbReference>
<feature type="non-terminal residue" evidence="1">
    <location>
        <position position="160"/>
    </location>
</feature>
<sequence length="160" mass="17201">MLRSLRRCLVRLFVCILATNRLLALPFFLLPLAIGTLSPCCVHRLFSTSSHSELPDLEGLTNGLDANVASGEVLLPPQPNSIDPGLILSNDVVENGKIIYSLGNIEAQMTEGKHLQGKPSIASIRSEIDPLTTQYVSGTEVKPLLPVDTPMQSELVIGAS</sequence>
<dbReference type="EMBL" id="CAAALY010021957">
    <property type="protein sequence ID" value="VEL14678.1"/>
    <property type="molecule type" value="Genomic_DNA"/>
</dbReference>
<protein>
    <submittedName>
        <fullName evidence="1">Uncharacterized protein</fullName>
    </submittedName>
</protein>
<evidence type="ECO:0000313" key="2">
    <source>
        <dbReference type="Proteomes" id="UP000784294"/>
    </source>
</evidence>
<evidence type="ECO:0000313" key="1">
    <source>
        <dbReference type="EMBL" id="VEL14678.1"/>
    </source>
</evidence>
<reference evidence="1" key="1">
    <citation type="submission" date="2018-11" db="EMBL/GenBank/DDBJ databases">
        <authorList>
            <consortium name="Pathogen Informatics"/>
        </authorList>
    </citation>
    <scope>NUCLEOTIDE SEQUENCE</scope>
</reference>
<proteinExistence type="predicted"/>
<gene>
    <name evidence="1" type="ORF">PXEA_LOCUS8118</name>
</gene>
<dbReference type="AlphaFoldDB" id="A0A448WLG0"/>
<accession>A0A448WLG0</accession>
<keyword evidence="2" id="KW-1185">Reference proteome</keyword>
<name>A0A448WLG0_9PLAT</name>